<dbReference type="GO" id="GO:0000981">
    <property type="term" value="F:DNA-binding transcription factor activity, RNA polymerase II-specific"/>
    <property type="evidence" value="ECO:0007669"/>
    <property type="project" value="TreeGrafter"/>
</dbReference>
<dbReference type="Gene3D" id="3.30.160.60">
    <property type="entry name" value="Classic Zinc Finger"/>
    <property type="match status" value="2"/>
</dbReference>
<evidence type="ECO:0000256" key="5">
    <source>
        <dbReference type="ARBA" id="ARBA00022833"/>
    </source>
</evidence>
<feature type="domain" description="C2H2-type" evidence="12">
    <location>
        <begin position="70"/>
        <end position="97"/>
    </location>
</feature>
<dbReference type="Proteomes" id="UP001381693">
    <property type="component" value="Unassembled WGS sequence"/>
</dbReference>
<evidence type="ECO:0000256" key="11">
    <source>
        <dbReference type="SAM" id="MobiDB-lite"/>
    </source>
</evidence>
<dbReference type="AlphaFoldDB" id="A0AAN8ZQE7"/>
<evidence type="ECO:0000256" key="1">
    <source>
        <dbReference type="ARBA" id="ARBA00004123"/>
    </source>
</evidence>
<reference evidence="13 14" key="1">
    <citation type="submission" date="2023-11" db="EMBL/GenBank/DDBJ databases">
        <title>Halocaridina rubra genome assembly.</title>
        <authorList>
            <person name="Smith C."/>
        </authorList>
    </citation>
    <scope>NUCLEOTIDE SEQUENCE [LARGE SCALE GENOMIC DNA]</scope>
    <source>
        <strain evidence="13">EP-1</strain>
        <tissue evidence="13">Whole</tissue>
    </source>
</reference>
<dbReference type="PROSITE" id="PS50157">
    <property type="entry name" value="ZINC_FINGER_C2H2_2"/>
    <property type="match status" value="1"/>
</dbReference>
<dbReference type="PANTHER" id="PTHR23233:SF84">
    <property type="entry name" value="FI23031P1"/>
    <property type="match status" value="1"/>
</dbReference>
<comment type="caution">
    <text evidence="13">The sequence shown here is derived from an EMBL/GenBank/DDBJ whole genome shotgun (WGS) entry which is preliminary data.</text>
</comment>
<name>A0AAN8ZQE7_HALRR</name>
<evidence type="ECO:0000259" key="12">
    <source>
        <dbReference type="PROSITE" id="PS50157"/>
    </source>
</evidence>
<dbReference type="PANTHER" id="PTHR23233">
    <property type="entry name" value="SAL-LIKE PROTEIN"/>
    <property type="match status" value="1"/>
</dbReference>
<evidence type="ECO:0000256" key="9">
    <source>
        <dbReference type="ARBA" id="ARBA00038474"/>
    </source>
</evidence>
<evidence type="ECO:0000256" key="6">
    <source>
        <dbReference type="ARBA" id="ARBA00023015"/>
    </source>
</evidence>
<feature type="region of interest" description="Disordered" evidence="11">
    <location>
        <begin position="31"/>
        <end position="54"/>
    </location>
</feature>
<dbReference type="Pfam" id="PF00096">
    <property type="entry name" value="zf-C2H2"/>
    <property type="match status" value="1"/>
</dbReference>
<dbReference type="InterPro" id="IPR036236">
    <property type="entry name" value="Znf_C2H2_sf"/>
</dbReference>
<keyword evidence="4 10" id="KW-0863">Zinc-finger</keyword>
<evidence type="ECO:0000256" key="2">
    <source>
        <dbReference type="ARBA" id="ARBA00022723"/>
    </source>
</evidence>
<evidence type="ECO:0000256" key="7">
    <source>
        <dbReference type="ARBA" id="ARBA00023163"/>
    </source>
</evidence>
<dbReference type="InterPro" id="IPR013087">
    <property type="entry name" value="Znf_C2H2_type"/>
</dbReference>
<evidence type="ECO:0000256" key="8">
    <source>
        <dbReference type="ARBA" id="ARBA00023242"/>
    </source>
</evidence>
<dbReference type="GO" id="GO:0005634">
    <property type="term" value="C:nucleus"/>
    <property type="evidence" value="ECO:0007669"/>
    <property type="project" value="UniProtKB-SubCell"/>
</dbReference>
<dbReference type="SMART" id="SM00355">
    <property type="entry name" value="ZnF_C2H2"/>
    <property type="match status" value="2"/>
</dbReference>
<feature type="compositionally biased region" description="Pro residues" evidence="11">
    <location>
        <begin position="36"/>
        <end position="46"/>
    </location>
</feature>
<evidence type="ECO:0000256" key="10">
    <source>
        <dbReference type="PROSITE-ProRule" id="PRU00042"/>
    </source>
</evidence>
<evidence type="ECO:0000256" key="4">
    <source>
        <dbReference type="ARBA" id="ARBA00022771"/>
    </source>
</evidence>
<dbReference type="InterPro" id="IPR051565">
    <property type="entry name" value="Sal_C2H2-zinc-finger"/>
</dbReference>
<dbReference type="FunFam" id="3.30.160.60:FF:000130">
    <property type="entry name" value="Spalt-like transcription factor 4"/>
    <property type="match status" value="1"/>
</dbReference>
<dbReference type="EMBL" id="JAXCGZ010021320">
    <property type="protein sequence ID" value="KAK7054576.1"/>
    <property type="molecule type" value="Genomic_DNA"/>
</dbReference>
<keyword evidence="3" id="KW-0677">Repeat</keyword>
<keyword evidence="5" id="KW-0862">Zinc</keyword>
<keyword evidence="7" id="KW-0804">Transcription</keyword>
<accession>A0AAN8ZQE7</accession>
<dbReference type="PROSITE" id="PS00028">
    <property type="entry name" value="ZINC_FINGER_C2H2_1"/>
    <property type="match status" value="1"/>
</dbReference>
<evidence type="ECO:0000256" key="3">
    <source>
        <dbReference type="ARBA" id="ARBA00022737"/>
    </source>
</evidence>
<dbReference type="GO" id="GO:0000978">
    <property type="term" value="F:RNA polymerase II cis-regulatory region sequence-specific DNA binding"/>
    <property type="evidence" value="ECO:0007669"/>
    <property type="project" value="TreeGrafter"/>
</dbReference>
<keyword evidence="2" id="KW-0479">Metal-binding</keyword>
<keyword evidence="8" id="KW-0539">Nucleus</keyword>
<comment type="similarity">
    <text evidence="9">Belongs to the sal C2H2-type zinc-finger protein family.</text>
</comment>
<keyword evidence="6" id="KW-0805">Transcription regulation</keyword>
<feature type="non-terminal residue" evidence="13">
    <location>
        <position position="1"/>
    </location>
</feature>
<dbReference type="SUPFAM" id="SSF57667">
    <property type="entry name" value="beta-beta-alpha zinc fingers"/>
    <property type="match status" value="1"/>
</dbReference>
<dbReference type="GO" id="GO:0008270">
    <property type="term" value="F:zinc ion binding"/>
    <property type="evidence" value="ECO:0007669"/>
    <property type="project" value="UniProtKB-KW"/>
</dbReference>
<protein>
    <recommendedName>
        <fullName evidence="12">C2H2-type domain-containing protein</fullName>
    </recommendedName>
</protein>
<gene>
    <name evidence="13" type="ORF">SK128_011936</name>
</gene>
<keyword evidence="14" id="KW-1185">Reference proteome</keyword>
<evidence type="ECO:0000313" key="14">
    <source>
        <dbReference type="Proteomes" id="UP001381693"/>
    </source>
</evidence>
<organism evidence="13 14">
    <name type="scientific">Halocaridina rubra</name>
    <name type="common">Hawaiian red shrimp</name>
    <dbReference type="NCBI Taxonomy" id="373956"/>
    <lineage>
        <taxon>Eukaryota</taxon>
        <taxon>Metazoa</taxon>
        <taxon>Ecdysozoa</taxon>
        <taxon>Arthropoda</taxon>
        <taxon>Crustacea</taxon>
        <taxon>Multicrustacea</taxon>
        <taxon>Malacostraca</taxon>
        <taxon>Eumalacostraca</taxon>
        <taxon>Eucarida</taxon>
        <taxon>Decapoda</taxon>
        <taxon>Pleocyemata</taxon>
        <taxon>Caridea</taxon>
        <taxon>Atyoidea</taxon>
        <taxon>Atyidae</taxon>
        <taxon>Halocaridina</taxon>
    </lineage>
</organism>
<comment type="subcellular location">
    <subcellularLocation>
        <location evidence="1">Nucleus</location>
    </subcellularLocation>
</comment>
<sequence length="132" mass="14450">GDGWYRRMSTLPVSPRITVGGYPNLPGNLEGTTRYIPPPPPHPPPNALGRGMSGSHLTASLPWTKKSGSSLCPICLKDFLYPSAMALHMRTHTGEKPFSCTFPHCDYKSTRKGNLKRHAITHGEAFAASFEM</sequence>
<evidence type="ECO:0000313" key="13">
    <source>
        <dbReference type="EMBL" id="KAK7054576.1"/>
    </source>
</evidence>
<proteinExistence type="inferred from homology"/>